<evidence type="ECO:0008006" key="3">
    <source>
        <dbReference type="Google" id="ProtNLM"/>
    </source>
</evidence>
<dbReference type="STRING" id="1499688.BN000_02531"/>
<dbReference type="InterPro" id="IPR018680">
    <property type="entry name" value="DUF2164"/>
</dbReference>
<organism evidence="1 2">
    <name type="scientific">Neobacillus massiliamazoniensis</name>
    <dbReference type="NCBI Taxonomy" id="1499688"/>
    <lineage>
        <taxon>Bacteria</taxon>
        <taxon>Bacillati</taxon>
        <taxon>Bacillota</taxon>
        <taxon>Bacilli</taxon>
        <taxon>Bacillales</taxon>
        <taxon>Bacillaceae</taxon>
        <taxon>Neobacillus</taxon>
    </lineage>
</organism>
<keyword evidence="2" id="KW-1185">Reference proteome</keyword>
<accession>A0A0U1NXK0</accession>
<protein>
    <recommendedName>
        <fullName evidence="3">DUF2164 domain-containing protein</fullName>
    </recommendedName>
</protein>
<reference evidence="2" key="1">
    <citation type="submission" date="2015-05" db="EMBL/GenBank/DDBJ databases">
        <authorList>
            <person name="Urmite Genomes"/>
        </authorList>
    </citation>
    <scope>NUCLEOTIDE SEQUENCE [LARGE SCALE GENOMIC DNA]</scope>
    <source>
        <strain evidence="2">LF1</strain>
    </source>
</reference>
<gene>
    <name evidence="1" type="ORF">BN000_02531</name>
</gene>
<dbReference type="EMBL" id="CVRB01000002">
    <property type="protein sequence ID" value="CRK82598.1"/>
    <property type="molecule type" value="Genomic_DNA"/>
</dbReference>
<name>A0A0U1NXK0_9BACI</name>
<proteinExistence type="predicted"/>
<evidence type="ECO:0000313" key="2">
    <source>
        <dbReference type="Proteomes" id="UP000199087"/>
    </source>
</evidence>
<dbReference type="Pfam" id="PF09932">
    <property type="entry name" value="DUF2164"/>
    <property type="match status" value="1"/>
</dbReference>
<sequence>MSLFIKLTKEQKQFMIADIQSFFSQERDEEISEFAAERVLDFVKESLAPHFYNAAVLDVKHVVEQQFSSLEDEILTLERPIKR</sequence>
<evidence type="ECO:0000313" key="1">
    <source>
        <dbReference type="EMBL" id="CRK82598.1"/>
    </source>
</evidence>
<dbReference type="Proteomes" id="UP000199087">
    <property type="component" value="Unassembled WGS sequence"/>
</dbReference>
<dbReference type="AlphaFoldDB" id="A0A0U1NXK0"/>